<feature type="transmembrane region" description="Helical" evidence="7">
    <location>
        <begin position="119"/>
        <end position="137"/>
    </location>
</feature>
<dbReference type="OrthoDB" id="9813917at2"/>
<evidence type="ECO:0000313" key="10">
    <source>
        <dbReference type="Proteomes" id="UP000037146"/>
    </source>
</evidence>
<evidence type="ECO:0000256" key="4">
    <source>
        <dbReference type="ARBA" id="ARBA00022989"/>
    </source>
</evidence>
<evidence type="ECO:0000256" key="3">
    <source>
        <dbReference type="ARBA" id="ARBA00022692"/>
    </source>
</evidence>
<dbReference type="EMBL" id="LFZW01000001">
    <property type="protein sequence ID" value="KMY52066.1"/>
    <property type="molecule type" value="Genomic_DNA"/>
</dbReference>
<dbReference type="GO" id="GO:0015744">
    <property type="term" value="P:succinate transport"/>
    <property type="evidence" value="ECO:0007669"/>
    <property type="project" value="TreeGrafter"/>
</dbReference>
<protein>
    <submittedName>
        <fullName evidence="9">Membrane protein</fullName>
    </submittedName>
</protein>
<keyword evidence="10" id="KW-1185">Reference proteome</keyword>
<dbReference type="Proteomes" id="UP000037146">
    <property type="component" value="Unassembled WGS sequence"/>
</dbReference>
<sequence>MEIRTTTTYEIIEVCLLAGKIMLSSGAETYRVEDTMTRIAASYGIRSSHSFVTPTGIIFSMDGNDPTKLIRISERSTDLRKVTNVNSISRQISSGELTAKEALVKLKEIEVSNLAYPKWLQIFAAFIASGCFMIMYQGLWTDFLVACFAGGLGFSALVYLHKLLEIKFFAEFIASLIIGTFAFIAVSYNLGTYVDKIIIGAVMPLVPGLLITNAVRDLITGHLVSGIAKGAEAFLTASAIGSGIAVALIFL</sequence>
<accession>A0A0K9GZP2</accession>
<evidence type="ECO:0000313" key="9">
    <source>
        <dbReference type="EMBL" id="KMY52066.1"/>
    </source>
</evidence>
<dbReference type="PATRIC" id="fig|1679170.3.peg.5203"/>
<comment type="caution">
    <text evidence="9">The sequence shown here is derived from an EMBL/GenBank/DDBJ whole genome shotgun (WGS) entry which is preliminary data.</text>
</comment>
<keyword evidence="4 7" id="KW-1133">Transmembrane helix</keyword>
<keyword evidence="5 7" id="KW-0472">Membrane</keyword>
<feature type="transmembrane region" description="Helical" evidence="7">
    <location>
        <begin position="231"/>
        <end position="250"/>
    </location>
</feature>
<evidence type="ECO:0000256" key="2">
    <source>
        <dbReference type="ARBA" id="ARBA00022475"/>
    </source>
</evidence>
<name>A0A0K9GZP2_9BACI</name>
<feature type="transmembrane region" description="Helical" evidence="7">
    <location>
        <begin position="197"/>
        <end position="219"/>
    </location>
</feature>
<dbReference type="PANTHER" id="PTHR34390">
    <property type="entry name" value="UPF0442 PROTEIN YJJB-RELATED"/>
    <property type="match status" value="1"/>
</dbReference>
<keyword evidence="3 7" id="KW-0812">Transmembrane</keyword>
<evidence type="ECO:0000256" key="5">
    <source>
        <dbReference type="ARBA" id="ARBA00023136"/>
    </source>
</evidence>
<comment type="subcellular location">
    <subcellularLocation>
        <location evidence="1">Cell membrane</location>
        <topology evidence="1">Multi-pass membrane protein</topology>
    </subcellularLocation>
</comment>
<evidence type="ECO:0000256" key="1">
    <source>
        <dbReference type="ARBA" id="ARBA00004651"/>
    </source>
</evidence>
<dbReference type="AlphaFoldDB" id="A0A0K9GZP2"/>
<evidence type="ECO:0000256" key="6">
    <source>
        <dbReference type="ARBA" id="ARBA00034125"/>
    </source>
</evidence>
<dbReference type="InterPro" id="IPR050539">
    <property type="entry name" value="ThrE_Dicarb/AminoAcid_Exp"/>
</dbReference>
<dbReference type="Pfam" id="PF06738">
    <property type="entry name" value="ThrE"/>
    <property type="match status" value="1"/>
</dbReference>
<feature type="transmembrane region" description="Helical" evidence="7">
    <location>
        <begin position="172"/>
        <end position="191"/>
    </location>
</feature>
<dbReference type="RefSeq" id="WP_049683424.1">
    <property type="nucleotide sequence ID" value="NZ_LFZW01000001.1"/>
</dbReference>
<dbReference type="InterPro" id="IPR010619">
    <property type="entry name" value="ThrE-like_N"/>
</dbReference>
<dbReference type="GO" id="GO:0022857">
    <property type="term" value="F:transmembrane transporter activity"/>
    <property type="evidence" value="ECO:0007669"/>
    <property type="project" value="InterPro"/>
</dbReference>
<organism evidence="9 10">
    <name type="scientific">Peribacillus loiseleuriae</name>
    <dbReference type="NCBI Taxonomy" id="1679170"/>
    <lineage>
        <taxon>Bacteria</taxon>
        <taxon>Bacillati</taxon>
        <taxon>Bacillota</taxon>
        <taxon>Bacilli</taxon>
        <taxon>Bacillales</taxon>
        <taxon>Bacillaceae</taxon>
        <taxon>Peribacillus</taxon>
    </lineage>
</organism>
<keyword evidence="2" id="KW-1003">Cell membrane</keyword>
<evidence type="ECO:0000256" key="7">
    <source>
        <dbReference type="SAM" id="Phobius"/>
    </source>
</evidence>
<dbReference type="PANTHER" id="PTHR34390:SF2">
    <property type="entry name" value="SUCCINATE TRANSPORTER SUBUNIT YJJP-RELATED"/>
    <property type="match status" value="1"/>
</dbReference>
<feature type="domain" description="Threonine/serine exporter-like N-terminal" evidence="8">
    <location>
        <begin position="14"/>
        <end position="250"/>
    </location>
</feature>
<evidence type="ECO:0000259" key="8">
    <source>
        <dbReference type="Pfam" id="PF06738"/>
    </source>
</evidence>
<comment type="similarity">
    <text evidence="6">Belongs to the ThrE exporter (TC 2.A.79) family.</text>
</comment>
<proteinExistence type="inferred from homology"/>
<reference evidence="10" key="1">
    <citation type="submission" date="2015-07" db="EMBL/GenBank/DDBJ databases">
        <title>Genome sequencing project for genomic taxonomy and phylogenomics of Bacillus-like bacteria.</title>
        <authorList>
            <person name="Liu B."/>
            <person name="Wang J."/>
            <person name="Zhu Y."/>
            <person name="Liu G."/>
            <person name="Chen Q."/>
            <person name="Chen Z."/>
            <person name="Lan J."/>
            <person name="Che J."/>
            <person name="Ge C."/>
            <person name="Shi H."/>
            <person name="Pan Z."/>
            <person name="Liu X."/>
        </authorList>
    </citation>
    <scope>NUCLEOTIDE SEQUENCE [LARGE SCALE GENOMIC DNA]</scope>
    <source>
        <strain evidence="10">FJAT-27997</strain>
    </source>
</reference>
<dbReference type="STRING" id="1679170.AC625_23220"/>
<dbReference type="GO" id="GO:0005886">
    <property type="term" value="C:plasma membrane"/>
    <property type="evidence" value="ECO:0007669"/>
    <property type="project" value="UniProtKB-SubCell"/>
</dbReference>
<gene>
    <name evidence="9" type="ORF">AC625_23220</name>
</gene>